<reference evidence="1" key="1">
    <citation type="journal article" date="2018" name="Nat. Plants">
        <title>Whole-genome landscape of Medicago truncatula symbiotic genes.</title>
        <authorList>
            <person name="Pecrix Y."/>
            <person name="Gamas P."/>
            <person name="Carrere S."/>
        </authorList>
    </citation>
    <scope>NUCLEOTIDE SEQUENCE</scope>
    <source>
        <tissue evidence="1">Leaves</tissue>
    </source>
</reference>
<comment type="caution">
    <text evidence="1">The sequence shown here is derived from an EMBL/GenBank/DDBJ whole genome shotgun (WGS) entry which is preliminary data.</text>
</comment>
<organism evidence="1">
    <name type="scientific">Medicago truncatula</name>
    <name type="common">Barrel medic</name>
    <name type="synonym">Medicago tribuloides</name>
    <dbReference type="NCBI Taxonomy" id="3880"/>
    <lineage>
        <taxon>Eukaryota</taxon>
        <taxon>Viridiplantae</taxon>
        <taxon>Streptophyta</taxon>
        <taxon>Embryophyta</taxon>
        <taxon>Tracheophyta</taxon>
        <taxon>Spermatophyta</taxon>
        <taxon>Magnoliopsida</taxon>
        <taxon>eudicotyledons</taxon>
        <taxon>Gunneridae</taxon>
        <taxon>Pentapetalae</taxon>
        <taxon>rosids</taxon>
        <taxon>fabids</taxon>
        <taxon>Fabales</taxon>
        <taxon>Fabaceae</taxon>
        <taxon>Papilionoideae</taxon>
        <taxon>50 kb inversion clade</taxon>
        <taxon>NPAAA clade</taxon>
        <taxon>Hologalegina</taxon>
        <taxon>IRL clade</taxon>
        <taxon>Trifolieae</taxon>
        <taxon>Medicago</taxon>
    </lineage>
</organism>
<name>A0A396GFJ5_MEDTR</name>
<evidence type="ECO:0000313" key="1">
    <source>
        <dbReference type="EMBL" id="RHN39248.1"/>
    </source>
</evidence>
<gene>
    <name evidence="1" type="ORF">MtrunA17_Chr8g0341771</name>
</gene>
<dbReference type="Proteomes" id="UP000265566">
    <property type="component" value="Chromosome 8"/>
</dbReference>
<sequence length="51" mass="5320">MDRASGIILTGSPMFLNVARTVKMVSAFNGALLVTAHPTKTTADTTVGDIQ</sequence>
<dbReference type="AlphaFoldDB" id="A0A396GFJ5"/>
<dbReference type="Gramene" id="rna45253">
    <property type="protein sequence ID" value="RHN39248.1"/>
    <property type="gene ID" value="gene45253"/>
</dbReference>
<proteinExistence type="predicted"/>
<protein>
    <submittedName>
        <fullName evidence="1">Uncharacterized protein</fullName>
    </submittedName>
</protein>
<accession>A0A396GFJ5</accession>
<dbReference type="EMBL" id="PSQE01000008">
    <property type="protein sequence ID" value="RHN39248.1"/>
    <property type="molecule type" value="Genomic_DNA"/>
</dbReference>